<dbReference type="InterPro" id="IPR052018">
    <property type="entry name" value="PHP_domain"/>
</dbReference>
<feature type="compositionally biased region" description="Polar residues" evidence="1">
    <location>
        <begin position="389"/>
        <end position="400"/>
    </location>
</feature>
<dbReference type="SUPFAM" id="SSF89550">
    <property type="entry name" value="PHP domain-like"/>
    <property type="match status" value="1"/>
</dbReference>
<protein>
    <submittedName>
        <fullName evidence="2">Histidinol-phosphatase</fullName>
    </submittedName>
</protein>
<dbReference type="Gene3D" id="3.20.20.140">
    <property type="entry name" value="Metal-dependent hydrolases"/>
    <property type="match status" value="1"/>
</dbReference>
<comment type="caution">
    <text evidence="2">The sequence shown here is derived from an EMBL/GenBank/DDBJ whole genome shotgun (WGS) entry which is preliminary data.</text>
</comment>
<dbReference type="InterPro" id="IPR016195">
    <property type="entry name" value="Pol/histidinol_Pase-like"/>
</dbReference>
<keyword evidence="3" id="KW-1185">Reference proteome</keyword>
<gene>
    <name evidence="2" type="ORF">QWZ15_14405</name>
</gene>
<organism evidence="2 3">
    <name type="scientific">Cyclobacterium jeungdonense</name>
    <dbReference type="NCBI Taxonomy" id="708087"/>
    <lineage>
        <taxon>Bacteria</taxon>
        <taxon>Pseudomonadati</taxon>
        <taxon>Bacteroidota</taxon>
        <taxon>Cytophagia</taxon>
        <taxon>Cytophagales</taxon>
        <taxon>Cyclobacteriaceae</taxon>
        <taxon>Cyclobacterium</taxon>
    </lineage>
</organism>
<evidence type="ECO:0000256" key="1">
    <source>
        <dbReference type="SAM" id="MobiDB-lite"/>
    </source>
</evidence>
<name>A0ABT8CB51_9BACT</name>
<sequence>MKTKFGGCRLSSLTWGFLLIFAGCSPQQSTRLISENNWYKGNLHTHSYWSDGDEFPEVIMKWYKDNGYQFVALSDHNIFQEGEKWVSIRQDSMYRNAFQNYLNEYSDSWVIYEKEGEELRVKLKTFDEYAPLYEEKEQFIMLPAEEISAGYEGKPLHLNATNIDQLIQPREGGSVVEVLQNNINAVLEQRQESGKPMMVHINHPNFRWAITLEDMIRLKGERFFEVYNGHPAVNNLGDSARLGYEEMWDFINIAYLEKGQPLLFGLATDDSHSYHEQSSKLANAGRGWVVVRAEELTPGALIGSLEKGDFYASTGVELEDVRYADNLLSIRAKPKDGVTYTLQFIGCKTGEKETTILKTVSGNEGEFEVGEDFLFVRCKIISSEAQENPVENMNNQQAWTQPVRPGGEPLGN</sequence>
<reference evidence="3" key="1">
    <citation type="journal article" date="2019" name="Int. J. Syst. Evol. Microbiol.">
        <title>The Global Catalogue of Microorganisms (GCM) 10K type strain sequencing project: providing services to taxonomists for standard genome sequencing and annotation.</title>
        <authorList>
            <consortium name="The Broad Institute Genomics Platform"/>
            <consortium name="The Broad Institute Genome Sequencing Center for Infectious Disease"/>
            <person name="Wu L."/>
            <person name="Ma J."/>
        </authorList>
    </citation>
    <scope>NUCLEOTIDE SEQUENCE [LARGE SCALE GENOMIC DNA]</scope>
    <source>
        <strain evidence="3">CECT 7706</strain>
    </source>
</reference>
<dbReference type="PANTHER" id="PTHR42924:SF11">
    <property type="entry name" value="POLYMERASE_HISTIDINOL PHOSPHATASE N-TERMINAL DOMAIN-CONTAINING PROTEIN"/>
    <property type="match status" value="1"/>
</dbReference>
<accession>A0ABT8CB51</accession>
<dbReference type="RefSeq" id="WP_163387356.1">
    <property type="nucleotide sequence ID" value="NZ_JAUFQS010000016.1"/>
</dbReference>
<proteinExistence type="predicted"/>
<dbReference type="EMBL" id="JAUFQS010000016">
    <property type="protein sequence ID" value="MDN3689028.1"/>
    <property type="molecule type" value="Genomic_DNA"/>
</dbReference>
<dbReference type="PANTHER" id="PTHR42924">
    <property type="entry name" value="EXONUCLEASE"/>
    <property type="match status" value="1"/>
</dbReference>
<dbReference type="PROSITE" id="PS51257">
    <property type="entry name" value="PROKAR_LIPOPROTEIN"/>
    <property type="match status" value="1"/>
</dbReference>
<evidence type="ECO:0000313" key="3">
    <source>
        <dbReference type="Proteomes" id="UP001236663"/>
    </source>
</evidence>
<feature type="region of interest" description="Disordered" evidence="1">
    <location>
        <begin position="389"/>
        <end position="412"/>
    </location>
</feature>
<dbReference type="Proteomes" id="UP001236663">
    <property type="component" value="Unassembled WGS sequence"/>
</dbReference>
<evidence type="ECO:0000313" key="2">
    <source>
        <dbReference type="EMBL" id="MDN3689028.1"/>
    </source>
</evidence>